<dbReference type="AlphaFoldDB" id="A0A9Q0ANI2"/>
<feature type="compositionally biased region" description="Low complexity" evidence="1">
    <location>
        <begin position="1"/>
        <end position="15"/>
    </location>
</feature>
<keyword evidence="4" id="KW-1185">Reference proteome</keyword>
<feature type="transmembrane region" description="Helical" evidence="2">
    <location>
        <begin position="58"/>
        <end position="76"/>
    </location>
</feature>
<evidence type="ECO:0000313" key="3">
    <source>
        <dbReference type="EMBL" id="KAI1874732.1"/>
    </source>
</evidence>
<evidence type="ECO:0000313" key="4">
    <source>
        <dbReference type="Proteomes" id="UP000829685"/>
    </source>
</evidence>
<name>A0A9Q0ANI2_9PEZI</name>
<gene>
    <name evidence="3" type="ORF">JX265_004940</name>
</gene>
<evidence type="ECO:0000256" key="1">
    <source>
        <dbReference type="SAM" id="MobiDB-lite"/>
    </source>
</evidence>
<keyword evidence="2" id="KW-1133">Transmembrane helix</keyword>
<dbReference type="Proteomes" id="UP000829685">
    <property type="component" value="Unassembled WGS sequence"/>
</dbReference>
<accession>A0A9Q0ANI2</accession>
<evidence type="ECO:0000256" key="2">
    <source>
        <dbReference type="SAM" id="Phobius"/>
    </source>
</evidence>
<keyword evidence="2" id="KW-0812">Transmembrane</keyword>
<protein>
    <submittedName>
        <fullName evidence="3">Uncharacterized protein</fullName>
    </submittedName>
</protein>
<feature type="region of interest" description="Disordered" evidence="1">
    <location>
        <begin position="1"/>
        <end position="43"/>
    </location>
</feature>
<comment type="caution">
    <text evidence="3">The sequence shown here is derived from an EMBL/GenBank/DDBJ whole genome shotgun (WGS) entry which is preliminary data.</text>
</comment>
<reference evidence="3" key="1">
    <citation type="submission" date="2021-03" db="EMBL/GenBank/DDBJ databases">
        <title>Revisited historic fungal species revealed as producer of novel bioactive compounds through whole genome sequencing and comparative genomics.</title>
        <authorList>
            <person name="Vignolle G.A."/>
            <person name="Hochenegger N."/>
            <person name="Mach R.L."/>
            <person name="Mach-Aigner A.R."/>
            <person name="Javad Rahimi M."/>
            <person name="Salim K.A."/>
            <person name="Chan C.M."/>
            <person name="Lim L.B.L."/>
            <person name="Cai F."/>
            <person name="Druzhinina I.S."/>
            <person name="U'Ren J.M."/>
            <person name="Derntl C."/>
        </authorList>
    </citation>
    <scope>NUCLEOTIDE SEQUENCE</scope>
    <source>
        <strain evidence="3">TUCIM 5799</strain>
    </source>
</reference>
<proteinExistence type="predicted"/>
<keyword evidence="2" id="KW-0472">Membrane</keyword>
<sequence>MAASKAARAPAPALPYKGTTPAAPPVGLGGQLPQSLRPPVPKRVDLSSPAYKAASRKYVSVMIATPILLVTSYVLFDRLVMGKEAKSLQPKAAAQDVI</sequence>
<dbReference type="EMBL" id="JAFIMR010000009">
    <property type="protein sequence ID" value="KAI1874732.1"/>
    <property type="molecule type" value="Genomic_DNA"/>
</dbReference>
<organism evidence="3 4">
    <name type="scientific">Neoarthrinium moseri</name>
    <dbReference type="NCBI Taxonomy" id="1658444"/>
    <lineage>
        <taxon>Eukaryota</taxon>
        <taxon>Fungi</taxon>
        <taxon>Dikarya</taxon>
        <taxon>Ascomycota</taxon>
        <taxon>Pezizomycotina</taxon>
        <taxon>Sordariomycetes</taxon>
        <taxon>Xylariomycetidae</taxon>
        <taxon>Amphisphaeriales</taxon>
        <taxon>Apiosporaceae</taxon>
        <taxon>Neoarthrinium</taxon>
    </lineage>
</organism>